<evidence type="ECO:0000256" key="6">
    <source>
        <dbReference type="ARBA" id="ARBA00022692"/>
    </source>
</evidence>
<dbReference type="Gene3D" id="3.30.565.10">
    <property type="entry name" value="Histidine kinase-like ATPase, C-terminal domain"/>
    <property type="match status" value="1"/>
</dbReference>
<dbReference type="GO" id="GO:0000155">
    <property type="term" value="F:phosphorelay sensor kinase activity"/>
    <property type="evidence" value="ECO:0007669"/>
    <property type="project" value="InterPro"/>
</dbReference>
<feature type="domain" description="HAMP" evidence="14">
    <location>
        <begin position="100"/>
        <end position="152"/>
    </location>
</feature>
<comment type="catalytic activity">
    <reaction evidence="1">
        <text>ATP + protein L-histidine = ADP + protein N-phospho-L-histidine.</text>
        <dbReference type="EC" id="2.7.13.3"/>
    </reaction>
</comment>
<dbReference type="EC" id="2.7.13.3" evidence="3"/>
<dbReference type="PANTHER" id="PTHR45436">
    <property type="entry name" value="SENSOR HISTIDINE KINASE YKOH"/>
    <property type="match status" value="1"/>
</dbReference>
<dbReference type="eggNOG" id="COG5002">
    <property type="taxonomic scope" value="Bacteria"/>
</dbReference>
<keyword evidence="9" id="KW-0902">Two-component regulatory system</keyword>
<feature type="coiled-coil region" evidence="11">
    <location>
        <begin position="133"/>
        <end position="160"/>
    </location>
</feature>
<dbReference type="InterPro" id="IPR004358">
    <property type="entry name" value="Sig_transdc_His_kin-like_C"/>
</dbReference>
<evidence type="ECO:0000256" key="8">
    <source>
        <dbReference type="ARBA" id="ARBA00022989"/>
    </source>
</evidence>
<keyword evidence="10 12" id="KW-0472">Membrane</keyword>
<dbReference type="SUPFAM" id="SSF47384">
    <property type="entry name" value="Homodimeric domain of signal transducing histidine kinase"/>
    <property type="match status" value="1"/>
</dbReference>
<dbReference type="STRING" id="1993.SAMN04489713_10757"/>
<dbReference type="InterPro" id="IPR005467">
    <property type="entry name" value="His_kinase_dom"/>
</dbReference>
<name>A0A1I5I1G4_9ACTN</name>
<dbReference type="SUPFAM" id="SSF158472">
    <property type="entry name" value="HAMP domain-like"/>
    <property type="match status" value="1"/>
</dbReference>
<evidence type="ECO:0000313" key="15">
    <source>
        <dbReference type="EMBL" id="SFO54209.1"/>
    </source>
</evidence>
<feature type="domain" description="Histidine kinase" evidence="13">
    <location>
        <begin position="160"/>
        <end position="376"/>
    </location>
</feature>
<evidence type="ECO:0000256" key="2">
    <source>
        <dbReference type="ARBA" id="ARBA00004236"/>
    </source>
</evidence>
<organism evidence="15 16">
    <name type="scientific">Actinomadura madurae</name>
    <dbReference type="NCBI Taxonomy" id="1993"/>
    <lineage>
        <taxon>Bacteria</taxon>
        <taxon>Bacillati</taxon>
        <taxon>Actinomycetota</taxon>
        <taxon>Actinomycetes</taxon>
        <taxon>Streptosporangiales</taxon>
        <taxon>Thermomonosporaceae</taxon>
        <taxon>Actinomadura</taxon>
    </lineage>
</organism>
<dbReference type="EMBL" id="FOVH01000007">
    <property type="protein sequence ID" value="SFO54209.1"/>
    <property type="molecule type" value="Genomic_DNA"/>
</dbReference>
<protein>
    <recommendedName>
        <fullName evidence="3">histidine kinase</fullName>
        <ecNumber evidence="3">2.7.13.3</ecNumber>
    </recommendedName>
</protein>
<dbReference type="PANTHER" id="PTHR45436:SF5">
    <property type="entry name" value="SENSOR HISTIDINE KINASE TRCS"/>
    <property type="match status" value="1"/>
</dbReference>
<evidence type="ECO:0000256" key="3">
    <source>
        <dbReference type="ARBA" id="ARBA00012438"/>
    </source>
</evidence>
<evidence type="ECO:0000256" key="11">
    <source>
        <dbReference type="SAM" id="Coils"/>
    </source>
</evidence>
<evidence type="ECO:0000256" key="7">
    <source>
        <dbReference type="ARBA" id="ARBA00022777"/>
    </source>
</evidence>
<dbReference type="AlphaFoldDB" id="A0A1I5I1G4"/>
<dbReference type="InParanoid" id="A0A1I5I1G4"/>
<keyword evidence="8 12" id="KW-1133">Transmembrane helix</keyword>
<accession>A0A1I5I1G4</accession>
<dbReference type="InterPro" id="IPR003661">
    <property type="entry name" value="HisK_dim/P_dom"/>
</dbReference>
<keyword evidence="6 12" id="KW-0812">Transmembrane</keyword>
<dbReference type="InterPro" id="IPR050428">
    <property type="entry name" value="TCS_sensor_his_kinase"/>
</dbReference>
<evidence type="ECO:0000256" key="10">
    <source>
        <dbReference type="ARBA" id="ARBA00023136"/>
    </source>
</evidence>
<dbReference type="CDD" id="cd00075">
    <property type="entry name" value="HATPase"/>
    <property type="match status" value="1"/>
</dbReference>
<keyword evidence="5" id="KW-0808">Transferase</keyword>
<dbReference type="SMART" id="SM00388">
    <property type="entry name" value="HisKA"/>
    <property type="match status" value="1"/>
</dbReference>
<dbReference type="Gene3D" id="1.10.287.130">
    <property type="match status" value="1"/>
</dbReference>
<dbReference type="SMART" id="SM00304">
    <property type="entry name" value="HAMP"/>
    <property type="match status" value="1"/>
</dbReference>
<dbReference type="Pfam" id="PF02518">
    <property type="entry name" value="HATPase_c"/>
    <property type="match status" value="1"/>
</dbReference>
<dbReference type="FunFam" id="3.30.565.10:FF:000006">
    <property type="entry name" value="Sensor histidine kinase WalK"/>
    <property type="match status" value="1"/>
</dbReference>
<sequence length="384" mass="41190">MVSLAGRERKHSVDPLPDRRWWRAVRLRTRLFISYVAVVVVALAAMFTAAALLVPDEFQPEEETGVVLSHEIESAFDRAVGIALLVGIAVAVVGATVTSRLLLRSLDRIRAATRSMAAGHYGERIPVPREPELGRLAADVNRLSAELADVERRRARLVSEVAHEMRTPLSMLHGQVEGLIDGVFAPSPELFASLGDDIARLQRLASDLSSLSRVEEGAFQLVSGETDLADTALRTAERLRPQFEDQGVGLQVVASAPVHAEVDRERIVQVVTNLLGNALAATDAGGRVDVTVRQEGGSAVIDVVDTGIGIAEEDLERIFHRFERVEHADRPAPATGSGIGLTIARGIVSAHGGEITVSSPGPGKGAAFRVRLPAQPGRVQARSR</sequence>
<feature type="transmembrane region" description="Helical" evidence="12">
    <location>
        <begin position="32"/>
        <end position="54"/>
    </location>
</feature>
<keyword evidence="16" id="KW-1185">Reference proteome</keyword>
<dbReference type="PRINTS" id="PR00344">
    <property type="entry name" value="BCTRLSENSOR"/>
</dbReference>
<dbReference type="InterPro" id="IPR036097">
    <property type="entry name" value="HisK_dim/P_sf"/>
</dbReference>
<keyword evidence="7 15" id="KW-0418">Kinase</keyword>
<dbReference type="InterPro" id="IPR036890">
    <property type="entry name" value="HATPase_C_sf"/>
</dbReference>
<evidence type="ECO:0000256" key="12">
    <source>
        <dbReference type="SAM" id="Phobius"/>
    </source>
</evidence>
<feature type="transmembrane region" description="Helical" evidence="12">
    <location>
        <begin position="79"/>
        <end position="103"/>
    </location>
</feature>
<keyword evidence="11" id="KW-0175">Coiled coil</keyword>
<evidence type="ECO:0000259" key="13">
    <source>
        <dbReference type="PROSITE" id="PS50109"/>
    </source>
</evidence>
<dbReference type="CDD" id="cd00082">
    <property type="entry name" value="HisKA"/>
    <property type="match status" value="1"/>
</dbReference>
<dbReference type="Pfam" id="PF00672">
    <property type="entry name" value="HAMP"/>
    <property type="match status" value="1"/>
</dbReference>
<reference evidence="15 16" key="1">
    <citation type="submission" date="2016-10" db="EMBL/GenBank/DDBJ databases">
        <authorList>
            <person name="de Groot N.N."/>
        </authorList>
    </citation>
    <scope>NUCLEOTIDE SEQUENCE [LARGE SCALE GENOMIC DNA]</scope>
    <source>
        <strain evidence="15 16">DSM 43067</strain>
    </source>
</reference>
<dbReference type="Proteomes" id="UP000183413">
    <property type="component" value="Unassembled WGS sequence"/>
</dbReference>
<dbReference type="SMART" id="SM00387">
    <property type="entry name" value="HATPase_c"/>
    <property type="match status" value="1"/>
</dbReference>
<gene>
    <name evidence="15" type="ORF">SAMN04489713_10757</name>
</gene>
<dbReference type="Pfam" id="PF00512">
    <property type="entry name" value="HisKA"/>
    <property type="match status" value="1"/>
</dbReference>
<dbReference type="SUPFAM" id="SSF55874">
    <property type="entry name" value="ATPase domain of HSP90 chaperone/DNA topoisomerase II/histidine kinase"/>
    <property type="match status" value="1"/>
</dbReference>
<evidence type="ECO:0000256" key="1">
    <source>
        <dbReference type="ARBA" id="ARBA00000085"/>
    </source>
</evidence>
<evidence type="ECO:0000259" key="14">
    <source>
        <dbReference type="PROSITE" id="PS50885"/>
    </source>
</evidence>
<proteinExistence type="predicted"/>
<evidence type="ECO:0000313" key="16">
    <source>
        <dbReference type="Proteomes" id="UP000183413"/>
    </source>
</evidence>
<dbReference type="PROSITE" id="PS50885">
    <property type="entry name" value="HAMP"/>
    <property type="match status" value="1"/>
</dbReference>
<dbReference type="GO" id="GO:0005886">
    <property type="term" value="C:plasma membrane"/>
    <property type="evidence" value="ECO:0007669"/>
    <property type="project" value="UniProtKB-SubCell"/>
</dbReference>
<evidence type="ECO:0000256" key="9">
    <source>
        <dbReference type="ARBA" id="ARBA00023012"/>
    </source>
</evidence>
<comment type="subcellular location">
    <subcellularLocation>
        <location evidence="2">Cell membrane</location>
    </subcellularLocation>
</comment>
<dbReference type="InterPro" id="IPR003660">
    <property type="entry name" value="HAMP_dom"/>
</dbReference>
<evidence type="ECO:0000256" key="4">
    <source>
        <dbReference type="ARBA" id="ARBA00022553"/>
    </source>
</evidence>
<keyword evidence="4" id="KW-0597">Phosphoprotein</keyword>
<dbReference type="Gene3D" id="6.10.340.10">
    <property type="match status" value="1"/>
</dbReference>
<evidence type="ECO:0000256" key="5">
    <source>
        <dbReference type="ARBA" id="ARBA00022679"/>
    </source>
</evidence>
<dbReference type="CDD" id="cd06225">
    <property type="entry name" value="HAMP"/>
    <property type="match status" value="1"/>
</dbReference>
<dbReference type="InterPro" id="IPR003594">
    <property type="entry name" value="HATPase_dom"/>
</dbReference>
<dbReference type="PROSITE" id="PS50109">
    <property type="entry name" value="HIS_KIN"/>
    <property type="match status" value="1"/>
</dbReference>